<evidence type="ECO:0000313" key="2">
    <source>
        <dbReference type="EMBL" id="SBP87593.1"/>
    </source>
</evidence>
<organism evidence="2 3">
    <name type="scientific">Thiomonas delicata</name>
    <name type="common">Thiomonas cuprina</name>
    <dbReference type="NCBI Taxonomy" id="364030"/>
    <lineage>
        <taxon>Bacteria</taxon>
        <taxon>Pseudomonadati</taxon>
        <taxon>Pseudomonadota</taxon>
        <taxon>Betaproteobacteria</taxon>
        <taxon>Burkholderiales</taxon>
        <taxon>Thiomonas</taxon>
    </lineage>
</organism>
<evidence type="ECO:0000313" key="3">
    <source>
        <dbReference type="Proteomes" id="UP000214566"/>
    </source>
</evidence>
<dbReference type="EMBL" id="FLMQ01000055">
    <property type="protein sequence ID" value="SBP87593.1"/>
    <property type="molecule type" value="Genomic_DNA"/>
</dbReference>
<reference evidence="2 3" key="1">
    <citation type="submission" date="2016-06" db="EMBL/GenBank/DDBJ databases">
        <authorList>
            <person name="Kjaerup R.B."/>
            <person name="Dalgaard T.S."/>
            <person name="Juul-Madsen H.R."/>
        </authorList>
    </citation>
    <scope>NUCLEOTIDE SEQUENCE [LARGE SCALE GENOMIC DNA]</scope>
    <source>
        <strain evidence="2 3">DSM 16361</strain>
    </source>
</reference>
<keyword evidence="3" id="KW-1185">Reference proteome</keyword>
<feature type="region of interest" description="Disordered" evidence="1">
    <location>
        <begin position="91"/>
        <end position="147"/>
    </location>
</feature>
<dbReference type="SUPFAM" id="SSF55874">
    <property type="entry name" value="ATPase domain of HSP90 chaperone/DNA topoisomerase II/histidine kinase"/>
    <property type="match status" value="1"/>
</dbReference>
<feature type="compositionally biased region" description="Low complexity" evidence="1">
    <location>
        <begin position="110"/>
        <end position="119"/>
    </location>
</feature>
<dbReference type="AlphaFoldDB" id="A0A238D2V8"/>
<proteinExistence type="predicted"/>
<accession>A0A238D2V8</accession>
<gene>
    <name evidence="2" type="ORF">THIARS_60306</name>
</gene>
<dbReference type="InterPro" id="IPR036890">
    <property type="entry name" value="HATPase_C_sf"/>
</dbReference>
<name>A0A238D2V8_THIDL</name>
<sequence length="159" mass="17331">MGADAELVATMKRSIATADTIVGQFIDFARVGAEEVSERLDLAVLTRQVAIDMLPPEQLHLDVLDSCHIRGRPVTLRRAIMNLLDNAAKYAGGPNRGPPAPARQGGGIGSSRPGPGHSRSAARRTHPAIHPCRPQRQQWSWPGNCRPHRPSAWWPPNFA</sequence>
<protein>
    <submittedName>
        <fullName evidence="2">Uncharacterized protein</fullName>
    </submittedName>
</protein>
<evidence type="ECO:0000256" key="1">
    <source>
        <dbReference type="SAM" id="MobiDB-lite"/>
    </source>
</evidence>
<dbReference type="Gene3D" id="3.30.565.10">
    <property type="entry name" value="Histidine kinase-like ATPase, C-terminal domain"/>
    <property type="match status" value="1"/>
</dbReference>
<dbReference type="Proteomes" id="UP000214566">
    <property type="component" value="Unassembled WGS sequence"/>
</dbReference>